<proteinExistence type="predicted"/>
<evidence type="ECO:0000313" key="2">
    <source>
        <dbReference type="EMBL" id="MBB5353665.1"/>
    </source>
</evidence>
<dbReference type="EMBL" id="JACHFD010000032">
    <property type="protein sequence ID" value="MBB5353665.1"/>
    <property type="molecule type" value="Genomic_DNA"/>
</dbReference>
<gene>
    <name evidence="2" type="ORF">HNR46_003926</name>
</gene>
<dbReference type="AlphaFoldDB" id="A0A840V6L6"/>
<organism evidence="2 3">
    <name type="scientific">Haloferula luteola</name>
    <dbReference type="NCBI Taxonomy" id="595692"/>
    <lineage>
        <taxon>Bacteria</taxon>
        <taxon>Pseudomonadati</taxon>
        <taxon>Verrucomicrobiota</taxon>
        <taxon>Verrucomicrobiia</taxon>
        <taxon>Verrucomicrobiales</taxon>
        <taxon>Verrucomicrobiaceae</taxon>
        <taxon>Haloferula</taxon>
    </lineage>
</organism>
<feature type="compositionally biased region" description="Basic and acidic residues" evidence="1">
    <location>
        <begin position="1"/>
        <end position="21"/>
    </location>
</feature>
<feature type="compositionally biased region" description="Gly residues" evidence="1">
    <location>
        <begin position="70"/>
        <end position="80"/>
    </location>
</feature>
<protein>
    <submittedName>
        <fullName evidence="2">Uncharacterized protein</fullName>
    </submittedName>
</protein>
<name>A0A840V6L6_9BACT</name>
<feature type="region of interest" description="Disordered" evidence="1">
    <location>
        <begin position="1"/>
        <end position="22"/>
    </location>
</feature>
<evidence type="ECO:0000313" key="3">
    <source>
        <dbReference type="Proteomes" id="UP000557717"/>
    </source>
</evidence>
<reference evidence="2 3" key="1">
    <citation type="submission" date="2020-08" db="EMBL/GenBank/DDBJ databases">
        <title>Genomic Encyclopedia of Type Strains, Phase IV (KMG-IV): sequencing the most valuable type-strain genomes for metagenomic binning, comparative biology and taxonomic classification.</title>
        <authorList>
            <person name="Goeker M."/>
        </authorList>
    </citation>
    <scope>NUCLEOTIDE SEQUENCE [LARGE SCALE GENOMIC DNA]</scope>
    <source>
        <strain evidence="2 3">YC6886</strain>
    </source>
</reference>
<evidence type="ECO:0000256" key="1">
    <source>
        <dbReference type="SAM" id="MobiDB-lite"/>
    </source>
</evidence>
<accession>A0A840V6L6</accession>
<sequence length="80" mass="8413">MEICHADSQRVGREAARRSKASETGLARVAVLGLVEDGEGVEIGLGPNEAQRSDRVAKRPHHRPRPAESGQGGFEVGGGV</sequence>
<feature type="region of interest" description="Disordered" evidence="1">
    <location>
        <begin position="41"/>
        <end position="80"/>
    </location>
</feature>
<keyword evidence="3" id="KW-1185">Reference proteome</keyword>
<comment type="caution">
    <text evidence="2">The sequence shown here is derived from an EMBL/GenBank/DDBJ whole genome shotgun (WGS) entry which is preliminary data.</text>
</comment>
<dbReference type="Proteomes" id="UP000557717">
    <property type="component" value="Unassembled WGS sequence"/>
</dbReference>